<dbReference type="EMBL" id="MU151177">
    <property type="protein sequence ID" value="KAF9447999.1"/>
    <property type="molecule type" value="Genomic_DNA"/>
</dbReference>
<organism evidence="3 4">
    <name type="scientific">Macrolepiota fuliginosa MF-IS2</name>
    <dbReference type="NCBI Taxonomy" id="1400762"/>
    <lineage>
        <taxon>Eukaryota</taxon>
        <taxon>Fungi</taxon>
        <taxon>Dikarya</taxon>
        <taxon>Basidiomycota</taxon>
        <taxon>Agaricomycotina</taxon>
        <taxon>Agaricomycetes</taxon>
        <taxon>Agaricomycetidae</taxon>
        <taxon>Agaricales</taxon>
        <taxon>Agaricineae</taxon>
        <taxon>Agaricaceae</taxon>
        <taxon>Macrolepiota</taxon>
    </lineage>
</organism>
<reference evidence="3" key="1">
    <citation type="submission" date="2020-11" db="EMBL/GenBank/DDBJ databases">
        <authorList>
            <consortium name="DOE Joint Genome Institute"/>
            <person name="Ahrendt S."/>
            <person name="Riley R."/>
            <person name="Andreopoulos W."/>
            <person name="Labutti K."/>
            <person name="Pangilinan J."/>
            <person name="Ruiz-Duenas F.J."/>
            <person name="Barrasa J.M."/>
            <person name="Sanchez-Garcia M."/>
            <person name="Camarero S."/>
            <person name="Miyauchi S."/>
            <person name="Serrano A."/>
            <person name="Linde D."/>
            <person name="Babiker R."/>
            <person name="Drula E."/>
            <person name="Ayuso-Fernandez I."/>
            <person name="Pacheco R."/>
            <person name="Padilla G."/>
            <person name="Ferreira P."/>
            <person name="Barriuso J."/>
            <person name="Kellner H."/>
            <person name="Castanera R."/>
            <person name="Alfaro M."/>
            <person name="Ramirez L."/>
            <person name="Pisabarro A.G."/>
            <person name="Kuo A."/>
            <person name="Tritt A."/>
            <person name="Lipzen A."/>
            <person name="He G."/>
            <person name="Yan M."/>
            <person name="Ng V."/>
            <person name="Cullen D."/>
            <person name="Martin F."/>
            <person name="Rosso M.-N."/>
            <person name="Henrissat B."/>
            <person name="Hibbett D."/>
            <person name="Martinez A.T."/>
            <person name="Grigoriev I.V."/>
        </authorList>
    </citation>
    <scope>NUCLEOTIDE SEQUENCE</scope>
    <source>
        <strain evidence="3">MF-IS2</strain>
    </source>
</reference>
<evidence type="ECO:0000259" key="2">
    <source>
        <dbReference type="PROSITE" id="PS50011"/>
    </source>
</evidence>
<dbReference type="InterPro" id="IPR015063">
    <property type="entry name" value="USP8_dimer"/>
</dbReference>
<comment type="caution">
    <text evidence="3">The sequence shown here is derived from an EMBL/GenBank/DDBJ whole genome shotgun (WGS) entry which is preliminary data.</text>
</comment>
<feature type="non-terminal residue" evidence="3">
    <location>
        <position position="1"/>
    </location>
</feature>
<gene>
    <name evidence="3" type="ORF">P691DRAFT_801480</name>
</gene>
<evidence type="ECO:0000256" key="1">
    <source>
        <dbReference type="SAM" id="MobiDB-lite"/>
    </source>
</evidence>
<keyword evidence="4" id="KW-1185">Reference proteome</keyword>
<dbReference type="InterPro" id="IPR051681">
    <property type="entry name" value="Ser/Thr_Kinases-Pseudokinases"/>
</dbReference>
<evidence type="ECO:0000313" key="4">
    <source>
        <dbReference type="Proteomes" id="UP000807342"/>
    </source>
</evidence>
<feature type="domain" description="Protein kinase" evidence="2">
    <location>
        <begin position="193"/>
        <end position="543"/>
    </location>
</feature>
<proteinExistence type="predicted"/>
<dbReference type="PANTHER" id="PTHR44329:SF214">
    <property type="entry name" value="PROTEIN KINASE DOMAIN-CONTAINING PROTEIN"/>
    <property type="match status" value="1"/>
</dbReference>
<dbReference type="PROSITE" id="PS50011">
    <property type="entry name" value="PROTEIN_KINASE_DOM"/>
    <property type="match status" value="1"/>
</dbReference>
<dbReference type="AlphaFoldDB" id="A0A9P6C414"/>
<dbReference type="Proteomes" id="UP000807342">
    <property type="component" value="Unassembled WGS sequence"/>
</dbReference>
<dbReference type="Gene3D" id="1.10.510.10">
    <property type="entry name" value="Transferase(Phosphotransferase) domain 1"/>
    <property type="match status" value="1"/>
</dbReference>
<dbReference type="GO" id="GO:0005524">
    <property type="term" value="F:ATP binding"/>
    <property type="evidence" value="ECO:0007669"/>
    <property type="project" value="InterPro"/>
</dbReference>
<feature type="compositionally biased region" description="Basic and acidic residues" evidence="1">
    <location>
        <begin position="167"/>
        <end position="181"/>
    </location>
</feature>
<dbReference type="InterPro" id="IPR000719">
    <property type="entry name" value="Prot_kinase_dom"/>
</dbReference>
<name>A0A9P6C414_9AGAR</name>
<evidence type="ECO:0000313" key="3">
    <source>
        <dbReference type="EMBL" id="KAF9447999.1"/>
    </source>
</evidence>
<accession>A0A9P6C414</accession>
<feature type="region of interest" description="Disordered" evidence="1">
    <location>
        <begin position="1"/>
        <end position="26"/>
    </location>
</feature>
<dbReference type="Gene3D" id="1.20.58.80">
    <property type="entry name" value="Phosphotransferase system, lactose/cellobiose-type IIA subunit"/>
    <property type="match status" value="1"/>
</dbReference>
<dbReference type="Pfam" id="PF00069">
    <property type="entry name" value="Pkinase"/>
    <property type="match status" value="1"/>
</dbReference>
<dbReference type="SMART" id="SM00220">
    <property type="entry name" value="S_TKc"/>
    <property type="match status" value="1"/>
</dbReference>
<keyword evidence="3" id="KW-0808">Transferase</keyword>
<dbReference type="Pfam" id="PF08969">
    <property type="entry name" value="USP8_dimer"/>
    <property type="match status" value="1"/>
</dbReference>
<protein>
    <submittedName>
        <fullName evidence="3">Kinase-like protein</fullName>
    </submittedName>
</protein>
<sequence>MSHRRSRNDSNVTDADSQRQQRRPASIGELAEWAIDFDWDPSREFKPCLRMAERSNSQAKAQLEQDNLESAFMYFARTATIVLEKLPIHPDYNTALSELQRQNLGLNGQDILDQMKQIKPILVDRFNEWRAVHPNSPLAPLDELDQQRKQPERHTERVVAEEAAQWRQEREERQRRDDEAHVQWQPTRDPSHQVRHAPLGRRNEGVTSTTRPTANAPVSVKHEGKERILRSRSPFLSEGAIINLLHTRVLCSKVHYQALLQTTGAKAQKILDIIHKLLASPDLIDGLIRRSFLMALLRLAAACGQYPQQLRLDGVQCEPSALTAGRFGEVYRGQYKGQKICPKIFKLYERSQVDHLNKVQDVLCGLQYLHQNQVVHGDLKGLNILVDMNMSARLADFGLSSVMDADVLRWTSLETMTRAGGTTRWVAPEMIEDSEDGGLLRPSFASDIYSLASVIIEIFTGKIPFCEIHNDITVLYKVMRGIRPTRPAYEMAPELTNDIWEIMQDCWSATSANRPTVDEVMDRLLVIAPFPSRPLTAEAEPWINLSSQRASTLSELDQMFLVNAVSTLR</sequence>
<keyword evidence="3" id="KW-0418">Kinase</keyword>
<feature type="region of interest" description="Disordered" evidence="1">
    <location>
        <begin position="134"/>
        <end position="224"/>
    </location>
</feature>
<feature type="compositionally biased region" description="Basic and acidic residues" evidence="1">
    <location>
        <begin position="145"/>
        <end position="160"/>
    </location>
</feature>
<dbReference type="SUPFAM" id="SSF56112">
    <property type="entry name" value="Protein kinase-like (PK-like)"/>
    <property type="match status" value="1"/>
</dbReference>
<dbReference type="PANTHER" id="PTHR44329">
    <property type="entry name" value="SERINE/THREONINE-PROTEIN KINASE TNNI3K-RELATED"/>
    <property type="match status" value="1"/>
</dbReference>
<dbReference type="InterPro" id="IPR011009">
    <property type="entry name" value="Kinase-like_dom_sf"/>
</dbReference>
<dbReference type="PROSITE" id="PS00108">
    <property type="entry name" value="PROTEIN_KINASE_ST"/>
    <property type="match status" value="1"/>
</dbReference>
<dbReference type="InterPro" id="IPR008271">
    <property type="entry name" value="Ser/Thr_kinase_AS"/>
</dbReference>
<dbReference type="GO" id="GO:0004674">
    <property type="term" value="F:protein serine/threonine kinase activity"/>
    <property type="evidence" value="ECO:0007669"/>
    <property type="project" value="TreeGrafter"/>
</dbReference>
<dbReference type="OrthoDB" id="2965483at2759"/>